<comment type="caution">
    <text evidence="1">The sequence shown here is derived from an EMBL/GenBank/DDBJ whole genome shotgun (WGS) entry which is preliminary data.</text>
</comment>
<keyword evidence="2" id="KW-1185">Reference proteome</keyword>
<dbReference type="EMBL" id="PDWZ02000004">
    <property type="protein sequence ID" value="KAB2106551.1"/>
    <property type="molecule type" value="Genomic_DNA"/>
</dbReference>
<gene>
    <name evidence="1" type="ORF">AG0111_0g4715</name>
</gene>
<proteinExistence type="predicted"/>
<reference evidence="1 2" key="1">
    <citation type="journal article" date="2019" name="bioRxiv">
        <title>Genomics, evolutionary history and diagnostics of the Alternaria alternata species group including apple and Asian pear pathotypes.</title>
        <authorList>
            <person name="Armitage A.D."/>
            <person name="Cockerton H.M."/>
            <person name="Sreenivasaprasad S."/>
            <person name="Woodhall J.W."/>
            <person name="Lane C.R."/>
            <person name="Harrison R.J."/>
            <person name="Clarkson J.P."/>
        </authorList>
    </citation>
    <scope>NUCLEOTIDE SEQUENCE [LARGE SCALE GENOMIC DNA]</scope>
    <source>
        <strain evidence="1 2">FERA 650</strain>
    </source>
</reference>
<dbReference type="Proteomes" id="UP000293547">
    <property type="component" value="Unassembled WGS sequence"/>
</dbReference>
<sequence length="497" mass="55528">MAALTITETSPSHVRKRYRAAEDTVEASEGESLREKSNGTSELAVPLPACSLPIREDKEELSNLYVPSTEAKIWGVAARGLRQPSPPTLFPEYTEPGGAKYIYRDSAFWTSGFFPGSLYLLLARRKKYGHLFGLLTGDLGGLPHLLTLEHACKYWTENLHRNARLNSTHDLGFMVMPWAKIAYESNHDLRALETIKTAADTLHSRYSKELGCIRSWDTCVTKKYNFQNMETDYMVIIDNMMNLDLLFYAASKSGDTEMFNAAVQHARTTARTHIRPDGSTTHLVVLDPKTGRIKHRLTNQGYSHTSCWARGQAWAIAGFAETYHWTHDVEFLRTSQQAADFFTARLDDSGVVPWDFDARDVVGPGQPSDSSAAVIASYGMLLIHQALVELGQPSRYLAEALSIIQVVCANHLNPAAALIETKTQLETVEHGRVEEVAQHVDIGIGDTILNGATINNYEFAPRRWADHGLVYADYYFLLVGNKLLEMGIGVQVLARYR</sequence>
<evidence type="ECO:0000313" key="1">
    <source>
        <dbReference type="EMBL" id="KAB2106551.1"/>
    </source>
</evidence>
<organism evidence="1 2">
    <name type="scientific">Alternaria gaisen</name>
    <dbReference type="NCBI Taxonomy" id="167740"/>
    <lineage>
        <taxon>Eukaryota</taxon>
        <taxon>Fungi</taxon>
        <taxon>Dikarya</taxon>
        <taxon>Ascomycota</taxon>
        <taxon>Pezizomycotina</taxon>
        <taxon>Dothideomycetes</taxon>
        <taxon>Pleosporomycetidae</taxon>
        <taxon>Pleosporales</taxon>
        <taxon>Pleosporineae</taxon>
        <taxon>Pleosporaceae</taxon>
        <taxon>Alternaria</taxon>
        <taxon>Alternaria sect. Alternaria</taxon>
    </lineage>
</organism>
<protein>
    <submittedName>
        <fullName evidence="1">Uncharacterized protein</fullName>
    </submittedName>
</protein>
<evidence type="ECO:0000313" key="2">
    <source>
        <dbReference type="Proteomes" id="UP000293547"/>
    </source>
</evidence>
<accession>A0ACB6FQ37</accession>
<name>A0ACB6FQ37_9PLEO</name>